<keyword evidence="2" id="KW-1133">Transmembrane helix</keyword>
<proteinExistence type="predicted"/>
<accession>A0ABW2XHU3</accession>
<keyword evidence="5" id="KW-1185">Reference proteome</keyword>
<reference evidence="5" key="1">
    <citation type="journal article" date="2019" name="Int. J. Syst. Evol. Microbiol.">
        <title>The Global Catalogue of Microorganisms (GCM) 10K type strain sequencing project: providing services to taxonomists for standard genome sequencing and annotation.</title>
        <authorList>
            <consortium name="The Broad Institute Genomics Platform"/>
            <consortium name="The Broad Institute Genome Sequencing Center for Infectious Disease"/>
            <person name="Wu L."/>
            <person name="Ma J."/>
        </authorList>
    </citation>
    <scope>NUCLEOTIDE SEQUENCE [LARGE SCALE GENOMIC DNA]</scope>
    <source>
        <strain evidence="5">JCM 9371</strain>
    </source>
</reference>
<sequence>MHGTRTAARPIAALVLAAAGGPLLAPAAHAGTGTASGPSGQTLTVSQADGLPEKGATVRVKGAKYDTGKGIYIALCKDNGPGKTPSPCGGGADTSGRTGASQWISSNPPPYGKGLAVPYGPGGTFDVTLTIGPALSGSADCFTTRCAVVTRADHTRTSDRSQDVRVPVTFEKDGDGLPMWTWGAAGAAVLVAAGAAVVVLRRRRTS</sequence>
<feature type="compositionally biased region" description="Low complexity" evidence="1">
    <location>
        <begin position="29"/>
        <end position="42"/>
    </location>
</feature>
<evidence type="ECO:0000313" key="4">
    <source>
        <dbReference type="EMBL" id="MFD0684307.1"/>
    </source>
</evidence>
<dbReference type="SUPFAM" id="SSF49319">
    <property type="entry name" value="Actinoxanthin-like"/>
    <property type="match status" value="1"/>
</dbReference>
<name>A0ABW2XHU3_9ACTN</name>
<dbReference type="RefSeq" id="WP_242619062.1">
    <property type="nucleotide sequence ID" value="NZ_CAACUY010000020.1"/>
</dbReference>
<gene>
    <name evidence="4" type="ORF">ACFQZM_07360</name>
</gene>
<keyword evidence="3" id="KW-0732">Signal</keyword>
<evidence type="ECO:0000313" key="5">
    <source>
        <dbReference type="Proteomes" id="UP001597063"/>
    </source>
</evidence>
<evidence type="ECO:0000256" key="2">
    <source>
        <dbReference type="SAM" id="Phobius"/>
    </source>
</evidence>
<feature type="region of interest" description="Disordered" evidence="1">
    <location>
        <begin position="29"/>
        <end position="50"/>
    </location>
</feature>
<comment type="caution">
    <text evidence="4">The sequence shown here is derived from an EMBL/GenBank/DDBJ whole genome shotgun (WGS) entry which is preliminary data.</text>
</comment>
<feature type="chain" id="PRO_5047501620" description="LPXTG cell wall anchor domain-containing protein" evidence="3">
    <location>
        <begin position="31"/>
        <end position="206"/>
    </location>
</feature>
<evidence type="ECO:0000256" key="3">
    <source>
        <dbReference type="SAM" id="SignalP"/>
    </source>
</evidence>
<protein>
    <recommendedName>
        <fullName evidence="6">LPXTG cell wall anchor domain-containing protein</fullName>
    </recommendedName>
</protein>
<dbReference type="Proteomes" id="UP001597063">
    <property type="component" value="Unassembled WGS sequence"/>
</dbReference>
<feature type="transmembrane region" description="Helical" evidence="2">
    <location>
        <begin position="179"/>
        <end position="200"/>
    </location>
</feature>
<keyword evidence="2" id="KW-0812">Transmembrane</keyword>
<dbReference type="EMBL" id="JBHTGP010000003">
    <property type="protein sequence ID" value="MFD0684307.1"/>
    <property type="molecule type" value="Genomic_DNA"/>
</dbReference>
<evidence type="ECO:0000256" key="1">
    <source>
        <dbReference type="SAM" id="MobiDB-lite"/>
    </source>
</evidence>
<evidence type="ECO:0008006" key="6">
    <source>
        <dbReference type="Google" id="ProtNLM"/>
    </source>
</evidence>
<organism evidence="4 5">
    <name type="scientific">Actinomadura fibrosa</name>
    <dbReference type="NCBI Taxonomy" id="111802"/>
    <lineage>
        <taxon>Bacteria</taxon>
        <taxon>Bacillati</taxon>
        <taxon>Actinomycetota</taxon>
        <taxon>Actinomycetes</taxon>
        <taxon>Streptosporangiales</taxon>
        <taxon>Thermomonosporaceae</taxon>
        <taxon>Actinomadura</taxon>
    </lineage>
</organism>
<keyword evidence="2" id="KW-0472">Membrane</keyword>
<feature type="signal peptide" evidence="3">
    <location>
        <begin position="1"/>
        <end position="30"/>
    </location>
</feature>
<dbReference type="InterPro" id="IPR027273">
    <property type="entry name" value="Neocarzinostatin-like"/>
</dbReference>
<dbReference type="Gene3D" id="2.60.40.230">
    <property type="entry name" value="Neocarzinostatin-like"/>
    <property type="match status" value="1"/>
</dbReference>